<protein>
    <recommendedName>
        <fullName evidence="9">Translin-associated protein X</fullName>
    </recommendedName>
</protein>
<dbReference type="InterPro" id="IPR002848">
    <property type="entry name" value="Translin_fam"/>
</dbReference>
<keyword evidence="8" id="KW-1185">Reference proteome</keyword>
<keyword evidence="4" id="KW-0963">Cytoplasm</keyword>
<dbReference type="GO" id="GO:0043565">
    <property type="term" value="F:sequence-specific DNA binding"/>
    <property type="evidence" value="ECO:0007669"/>
    <property type="project" value="InterPro"/>
</dbReference>
<dbReference type="OMA" id="DTCMETC"/>
<dbReference type="GO" id="GO:0005634">
    <property type="term" value="C:nucleus"/>
    <property type="evidence" value="ECO:0007669"/>
    <property type="project" value="UniProtKB-SubCell"/>
</dbReference>
<evidence type="ECO:0000256" key="4">
    <source>
        <dbReference type="ARBA" id="ARBA00022490"/>
    </source>
</evidence>
<organism evidence="7 8">
    <name type="scientific">Exophiala mesophila</name>
    <name type="common">Black yeast-like fungus</name>
    <dbReference type="NCBI Taxonomy" id="212818"/>
    <lineage>
        <taxon>Eukaryota</taxon>
        <taxon>Fungi</taxon>
        <taxon>Dikarya</taxon>
        <taxon>Ascomycota</taxon>
        <taxon>Pezizomycotina</taxon>
        <taxon>Eurotiomycetes</taxon>
        <taxon>Chaetothyriomycetidae</taxon>
        <taxon>Chaetothyriales</taxon>
        <taxon>Herpotrichiellaceae</taxon>
        <taxon>Exophiala</taxon>
    </lineage>
</organism>
<dbReference type="GeneID" id="27320028"/>
<evidence type="ECO:0008006" key="9">
    <source>
        <dbReference type="Google" id="ProtNLM"/>
    </source>
</evidence>
<gene>
    <name evidence="7" type="ORF">PV10_02183</name>
</gene>
<accession>A0A0D1Y1J5</accession>
<evidence type="ECO:0000313" key="8">
    <source>
        <dbReference type="Proteomes" id="UP000054302"/>
    </source>
</evidence>
<dbReference type="STRING" id="212818.A0A0D1Y1J5"/>
<dbReference type="Gene3D" id="1.20.58.190">
    <property type="entry name" value="Translin, domain 1"/>
    <property type="match status" value="1"/>
</dbReference>
<dbReference type="Gene3D" id="1.20.58.200">
    <property type="entry name" value="Translin, domain 2"/>
    <property type="match status" value="1"/>
</dbReference>
<evidence type="ECO:0000256" key="3">
    <source>
        <dbReference type="ARBA" id="ARBA00005902"/>
    </source>
</evidence>
<evidence type="ECO:0000256" key="2">
    <source>
        <dbReference type="ARBA" id="ARBA00004496"/>
    </source>
</evidence>
<dbReference type="CDD" id="cd14820">
    <property type="entry name" value="TRAX"/>
    <property type="match status" value="1"/>
</dbReference>
<dbReference type="InterPro" id="IPR016068">
    <property type="entry name" value="Translin_N"/>
</dbReference>
<evidence type="ECO:0000256" key="1">
    <source>
        <dbReference type="ARBA" id="ARBA00004123"/>
    </source>
</evidence>
<evidence type="ECO:0000256" key="6">
    <source>
        <dbReference type="SAM" id="MobiDB-lite"/>
    </source>
</evidence>
<dbReference type="AlphaFoldDB" id="A0A0D1Y1J5"/>
<evidence type="ECO:0000313" key="7">
    <source>
        <dbReference type="EMBL" id="KIV94416.1"/>
    </source>
</evidence>
<feature type="compositionally biased region" description="Basic and acidic residues" evidence="6">
    <location>
        <begin position="260"/>
        <end position="270"/>
    </location>
</feature>
<dbReference type="VEuPathDB" id="FungiDB:PV10_02183"/>
<proteinExistence type="inferred from homology"/>
<dbReference type="InterPro" id="IPR016069">
    <property type="entry name" value="Translin_C"/>
</dbReference>
<dbReference type="OrthoDB" id="31005at2759"/>
<dbReference type="HOGENOM" id="CLU_067225_2_1_1"/>
<keyword evidence="5" id="KW-0539">Nucleus</keyword>
<comment type="subcellular location">
    <subcellularLocation>
        <location evidence="2">Cytoplasm</location>
    </subcellularLocation>
    <subcellularLocation>
        <location evidence="1">Nucleus</location>
    </subcellularLocation>
</comment>
<dbReference type="PANTHER" id="PTHR10741">
    <property type="entry name" value="TRANSLIN AND TRANSLIN ASSOCIATED PROTEIN X"/>
    <property type="match status" value="1"/>
</dbReference>
<dbReference type="RefSeq" id="XP_016225990.1">
    <property type="nucleotide sequence ID" value="XM_016366472.1"/>
</dbReference>
<comment type="similarity">
    <text evidence="3">Belongs to the translin family.</text>
</comment>
<feature type="region of interest" description="Disordered" evidence="6">
    <location>
        <begin position="1"/>
        <end position="21"/>
    </location>
</feature>
<dbReference type="SUPFAM" id="SSF74784">
    <property type="entry name" value="Translin"/>
    <property type="match status" value="1"/>
</dbReference>
<name>A0A0D1Y1J5_EXOME</name>
<feature type="compositionally biased region" description="Basic and acidic residues" evidence="6">
    <location>
        <begin position="1"/>
        <end position="11"/>
    </location>
</feature>
<reference evidence="7 8" key="1">
    <citation type="submission" date="2015-01" db="EMBL/GenBank/DDBJ databases">
        <title>The Genome Sequence of Exophiala mesophila CBS40295.</title>
        <authorList>
            <consortium name="The Broad Institute Genomics Platform"/>
            <person name="Cuomo C."/>
            <person name="de Hoog S."/>
            <person name="Gorbushina A."/>
            <person name="Stielow B."/>
            <person name="Teixiera M."/>
            <person name="Abouelleil A."/>
            <person name="Chapman S.B."/>
            <person name="Priest M."/>
            <person name="Young S.K."/>
            <person name="Wortman J."/>
            <person name="Nusbaum C."/>
            <person name="Birren B."/>
        </authorList>
    </citation>
    <scope>NUCLEOTIDE SEQUENCE [LARGE SCALE GENOMIC DNA]</scope>
    <source>
        <strain evidence="7 8">CBS 40295</strain>
    </source>
</reference>
<dbReference type="EMBL" id="KN847521">
    <property type="protein sequence ID" value="KIV94416.1"/>
    <property type="molecule type" value="Genomic_DNA"/>
</dbReference>
<feature type="region of interest" description="Disordered" evidence="6">
    <location>
        <begin position="244"/>
        <end position="270"/>
    </location>
</feature>
<evidence type="ECO:0000256" key="5">
    <source>
        <dbReference type="ARBA" id="ARBA00023242"/>
    </source>
</evidence>
<sequence>MAGVKRSHDGMEIASSSSSPSPYISLFESYRSELDQHHDRREKIIKASRDITAQSKKIIFALQRVRDLGRPVHVSIAKQIDPMYATINTLFESIVPDLQGINAHRYRGNITGGIQEFMEAVLFHSYLETQCLLTPEAAQAKLPQGIILTHEDYILGIFDMTGELMRFAITYMATNGKLPGSTQDSESSSKSSILTDMQSLRNTLELMDPSGTYPLSKEFYKKLSVTRTSVEKVENGVYSMIVRGQERPKGWRPDTNFSEGPRESDQIEGY</sequence>
<dbReference type="Pfam" id="PF01997">
    <property type="entry name" value="Translin"/>
    <property type="match status" value="1"/>
</dbReference>
<dbReference type="GO" id="GO:0005737">
    <property type="term" value="C:cytoplasm"/>
    <property type="evidence" value="ECO:0007669"/>
    <property type="project" value="UniProtKB-SubCell"/>
</dbReference>
<dbReference type="Proteomes" id="UP000054302">
    <property type="component" value="Unassembled WGS sequence"/>
</dbReference>
<dbReference type="InterPro" id="IPR036081">
    <property type="entry name" value="Translin_sf"/>
</dbReference>